<sequence length="62" mass="6739">MKRPASLVIGILLLVLACAQLCRFFLKIDVVAAGLEIPLWPSAVAAVVLVVLGVWLLKERNK</sequence>
<dbReference type="AlphaFoldDB" id="A0A0W8FV08"/>
<feature type="transmembrane region" description="Helical" evidence="1">
    <location>
        <begin position="37"/>
        <end position="57"/>
    </location>
</feature>
<protein>
    <submittedName>
        <fullName evidence="2">Uncharacterized protein</fullName>
    </submittedName>
</protein>
<comment type="caution">
    <text evidence="2">The sequence shown here is derived from an EMBL/GenBank/DDBJ whole genome shotgun (WGS) entry which is preliminary data.</text>
</comment>
<keyword evidence="1" id="KW-0812">Transmembrane</keyword>
<evidence type="ECO:0000313" key="2">
    <source>
        <dbReference type="EMBL" id="KUG24526.1"/>
    </source>
</evidence>
<evidence type="ECO:0000256" key="1">
    <source>
        <dbReference type="SAM" id="Phobius"/>
    </source>
</evidence>
<gene>
    <name evidence="2" type="ORF">ASZ90_005638</name>
</gene>
<dbReference type="PROSITE" id="PS51257">
    <property type="entry name" value="PROKAR_LIPOPROTEIN"/>
    <property type="match status" value="1"/>
</dbReference>
<accession>A0A0W8FV08</accession>
<reference evidence="2" key="1">
    <citation type="journal article" date="2015" name="Proc. Natl. Acad. Sci. U.S.A.">
        <title>Networks of energetic and metabolic interactions define dynamics in microbial communities.</title>
        <authorList>
            <person name="Embree M."/>
            <person name="Liu J.K."/>
            <person name="Al-Bassam M.M."/>
            <person name="Zengler K."/>
        </authorList>
    </citation>
    <scope>NUCLEOTIDE SEQUENCE</scope>
</reference>
<keyword evidence="1" id="KW-0472">Membrane</keyword>
<dbReference type="EMBL" id="LNQE01000844">
    <property type="protein sequence ID" value="KUG24526.1"/>
    <property type="molecule type" value="Genomic_DNA"/>
</dbReference>
<keyword evidence="1" id="KW-1133">Transmembrane helix</keyword>
<organism evidence="2">
    <name type="scientific">hydrocarbon metagenome</name>
    <dbReference type="NCBI Taxonomy" id="938273"/>
    <lineage>
        <taxon>unclassified sequences</taxon>
        <taxon>metagenomes</taxon>
        <taxon>ecological metagenomes</taxon>
    </lineage>
</organism>
<name>A0A0W8FV08_9ZZZZ</name>
<proteinExistence type="predicted"/>